<dbReference type="PANTHER" id="PTHR11879">
    <property type="entry name" value="ASPARTATE AMINOTRANSFERASE"/>
    <property type="match status" value="1"/>
</dbReference>
<organism evidence="9 10">
    <name type="scientific">Xanthomonas campestris pv. malvacearum</name>
    <dbReference type="NCBI Taxonomy" id="86040"/>
    <lineage>
        <taxon>Bacteria</taxon>
        <taxon>Pseudomonadati</taxon>
        <taxon>Pseudomonadota</taxon>
        <taxon>Gammaproteobacteria</taxon>
        <taxon>Lysobacterales</taxon>
        <taxon>Lysobacteraceae</taxon>
        <taxon>Xanthomonas</taxon>
    </lineage>
</organism>
<keyword evidence="5 7" id="KW-0808">Transferase</keyword>
<evidence type="ECO:0000256" key="2">
    <source>
        <dbReference type="ARBA" id="ARBA00007441"/>
    </source>
</evidence>
<comment type="cofactor">
    <cofactor evidence="1 7">
        <name>pyridoxal 5'-phosphate</name>
        <dbReference type="ChEBI" id="CHEBI:597326"/>
    </cofactor>
</comment>
<evidence type="ECO:0000256" key="4">
    <source>
        <dbReference type="ARBA" id="ARBA00022576"/>
    </source>
</evidence>
<dbReference type="EC" id="2.6.1.-" evidence="7"/>
<evidence type="ECO:0000256" key="1">
    <source>
        <dbReference type="ARBA" id="ARBA00001933"/>
    </source>
</evidence>
<dbReference type="Proteomes" id="UP000251513">
    <property type="component" value="Unassembled WGS sequence"/>
</dbReference>
<dbReference type="InterPro" id="IPR000796">
    <property type="entry name" value="Asp_trans"/>
</dbReference>
<dbReference type="SUPFAM" id="SSF53383">
    <property type="entry name" value="PLP-dependent transferases"/>
    <property type="match status" value="1"/>
</dbReference>
<evidence type="ECO:0000313" key="9">
    <source>
        <dbReference type="EMBL" id="PUE92226.1"/>
    </source>
</evidence>
<dbReference type="GO" id="GO:0030170">
    <property type="term" value="F:pyridoxal phosphate binding"/>
    <property type="evidence" value="ECO:0007669"/>
    <property type="project" value="InterPro"/>
</dbReference>
<gene>
    <name evidence="9" type="ORF">C7T86_15115</name>
</gene>
<dbReference type="InterPro" id="IPR015424">
    <property type="entry name" value="PyrdxlP-dep_Trfase"/>
</dbReference>
<dbReference type="Pfam" id="PF00155">
    <property type="entry name" value="Aminotran_1_2"/>
    <property type="match status" value="1"/>
</dbReference>
<dbReference type="FunFam" id="3.40.640.10:FF:000015">
    <property type="entry name" value="Aspartate aminotransferase"/>
    <property type="match status" value="1"/>
</dbReference>
<dbReference type="InterPro" id="IPR015422">
    <property type="entry name" value="PyrdxlP-dep_Trfase_small"/>
</dbReference>
<dbReference type="PROSITE" id="PS00105">
    <property type="entry name" value="AA_TRANSFER_CLASS_1"/>
    <property type="match status" value="1"/>
</dbReference>
<sequence length="400" mass="43122">MSFFANVEQVPGDPILGLTEAYNADSRPNKVNLGVGIYYDENGRIPLLRAVHKIEQQLAQDAKPRGYLPIDGLAAYDKATQELLFGADSALVTSGRVATSQTVGGSGALRVGADLLKKLLPTATIAISNPSWENHRAVFGAAGFEVVDYTYFDAAIHGLNFDGMLADLAKLEPGTVVLLHACCHNPTGADLSKEQWKQVAGLLKERNLFPFVDIAYQGFDKGIEADAYAVRLLAAEGIDSYVVASSYSKSFSLYGERVGALSVVSATAAEAKAVQSQVKRIIRTIYSSPSTHGAALVAGVLTSPEPRDLWEQELTEMRERIHSLRAGLVEKLATLGAPEFDFIQRQAGMFSYSGLTKTQVDRLRDEFAIYAVGTGRICVAALSQRNLDYVAQAVATVSRV</sequence>
<dbReference type="GO" id="GO:0033585">
    <property type="term" value="P:L-phenylalanine biosynthetic process from chorismate via phenylpyruvate"/>
    <property type="evidence" value="ECO:0007669"/>
    <property type="project" value="TreeGrafter"/>
</dbReference>
<evidence type="ECO:0000256" key="6">
    <source>
        <dbReference type="ARBA" id="ARBA00022898"/>
    </source>
</evidence>
<dbReference type="GO" id="GO:0005829">
    <property type="term" value="C:cytosol"/>
    <property type="evidence" value="ECO:0007669"/>
    <property type="project" value="TreeGrafter"/>
</dbReference>
<dbReference type="AlphaFoldDB" id="A0AA45BU32"/>
<keyword evidence="6" id="KW-0663">Pyridoxal phosphate</keyword>
<dbReference type="GO" id="GO:0042802">
    <property type="term" value="F:identical protein binding"/>
    <property type="evidence" value="ECO:0007669"/>
    <property type="project" value="TreeGrafter"/>
</dbReference>
<evidence type="ECO:0000259" key="8">
    <source>
        <dbReference type="Pfam" id="PF00155"/>
    </source>
</evidence>
<evidence type="ECO:0000256" key="5">
    <source>
        <dbReference type="ARBA" id="ARBA00022679"/>
    </source>
</evidence>
<dbReference type="GO" id="GO:0004838">
    <property type="term" value="F:L-tyrosine-2-oxoglutarate transaminase activity"/>
    <property type="evidence" value="ECO:0007669"/>
    <property type="project" value="TreeGrafter"/>
</dbReference>
<comment type="caution">
    <text evidence="9">The sequence shown here is derived from an EMBL/GenBank/DDBJ whole genome shotgun (WGS) entry which is preliminary data.</text>
</comment>
<reference evidence="9 10" key="1">
    <citation type="submission" date="2018-03" db="EMBL/GenBank/DDBJ databases">
        <title>Sequencing of reference strains of Xanthomonas.</title>
        <authorList>
            <person name="Studholme D.J."/>
            <person name="Vicente J."/>
            <person name="Sarris P."/>
        </authorList>
    </citation>
    <scope>NUCLEOTIDE SEQUENCE [LARGE SCALE GENOMIC DNA]</scope>
    <source>
        <strain evidence="9 10">WHRI 5232</strain>
    </source>
</reference>
<dbReference type="Gene3D" id="3.40.640.10">
    <property type="entry name" value="Type I PLP-dependent aspartate aminotransferase-like (Major domain)"/>
    <property type="match status" value="1"/>
</dbReference>
<evidence type="ECO:0000256" key="3">
    <source>
        <dbReference type="ARBA" id="ARBA00011738"/>
    </source>
</evidence>
<comment type="similarity">
    <text evidence="2 7">Belongs to the class-I pyridoxal-phosphate-dependent aminotransferase family.</text>
</comment>
<evidence type="ECO:0000313" key="10">
    <source>
        <dbReference type="Proteomes" id="UP000251513"/>
    </source>
</evidence>
<name>A0AA45BU32_XANCM</name>
<accession>A0AA45BU32</accession>
<dbReference type="CDD" id="cd00609">
    <property type="entry name" value="AAT_like"/>
    <property type="match status" value="1"/>
</dbReference>
<proteinExistence type="inferred from homology"/>
<dbReference type="NCBIfam" id="NF006719">
    <property type="entry name" value="PRK09257.1"/>
    <property type="match status" value="1"/>
</dbReference>
<dbReference type="InterPro" id="IPR004838">
    <property type="entry name" value="NHTrfase_class1_PyrdxlP-BS"/>
</dbReference>
<dbReference type="Gene3D" id="3.90.1150.10">
    <property type="entry name" value="Aspartate Aminotransferase, domain 1"/>
    <property type="match status" value="1"/>
</dbReference>
<feature type="domain" description="Aminotransferase class I/classII large" evidence="8">
    <location>
        <begin position="29"/>
        <end position="394"/>
    </location>
</feature>
<keyword evidence="4 7" id="KW-0032">Aminotransferase</keyword>
<comment type="subunit">
    <text evidence="3">Homodimer.</text>
</comment>
<dbReference type="PANTHER" id="PTHR11879:SF37">
    <property type="entry name" value="AROMATIC-AMINO-ACID AMINOTRANSFERASE"/>
    <property type="match status" value="1"/>
</dbReference>
<protein>
    <recommendedName>
        <fullName evidence="7">Aminotransferase</fullName>
        <ecNumber evidence="7">2.6.1.-</ecNumber>
    </recommendedName>
</protein>
<dbReference type="RefSeq" id="WP_005915987.1">
    <property type="nucleotide sequence ID" value="NZ_CP013004.1"/>
</dbReference>
<dbReference type="InterPro" id="IPR015421">
    <property type="entry name" value="PyrdxlP-dep_Trfase_major"/>
</dbReference>
<dbReference type="EMBL" id="PYJH01000033">
    <property type="protein sequence ID" value="PUE92226.1"/>
    <property type="molecule type" value="Genomic_DNA"/>
</dbReference>
<dbReference type="InterPro" id="IPR004839">
    <property type="entry name" value="Aminotransferase_I/II_large"/>
</dbReference>
<dbReference type="PRINTS" id="PR00799">
    <property type="entry name" value="TRANSAMINASE"/>
</dbReference>
<evidence type="ECO:0000256" key="7">
    <source>
        <dbReference type="RuleBase" id="RU000481"/>
    </source>
</evidence>